<dbReference type="Pfam" id="PF00385">
    <property type="entry name" value="Chromo"/>
    <property type="match status" value="1"/>
</dbReference>
<reference evidence="4" key="1">
    <citation type="journal article" date="2013" name="Nature">
        <title>Pan genome of the phytoplankton Emiliania underpins its global distribution.</title>
        <authorList>
            <person name="Read B.A."/>
            <person name="Kegel J."/>
            <person name="Klute M.J."/>
            <person name="Kuo A."/>
            <person name="Lefebvre S.C."/>
            <person name="Maumus F."/>
            <person name="Mayer C."/>
            <person name="Miller J."/>
            <person name="Monier A."/>
            <person name="Salamov A."/>
            <person name="Young J."/>
            <person name="Aguilar M."/>
            <person name="Claverie J.M."/>
            <person name="Frickenhaus S."/>
            <person name="Gonzalez K."/>
            <person name="Herman E.K."/>
            <person name="Lin Y.C."/>
            <person name="Napier J."/>
            <person name="Ogata H."/>
            <person name="Sarno A.F."/>
            <person name="Shmutz J."/>
            <person name="Schroeder D."/>
            <person name="de Vargas C."/>
            <person name="Verret F."/>
            <person name="von Dassow P."/>
            <person name="Valentin K."/>
            <person name="Van de Peer Y."/>
            <person name="Wheeler G."/>
            <person name="Dacks J.B."/>
            <person name="Delwiche C.F."/>
            <person name="Dyhrman S.T."/>
            <person name="Glockner G."/>
            <person name="John U."/>
            <person name="Richards T."/>
            <person name="Worden A.Z."/>
            <person name="Zhang X."/>
            <person name="Grigoriev I.V."/>
            <person name="Allen A.E."/>
            <person name="Bidle K."/>
            <person name="Borodovsky M."/>
            <person name="Bowler C."/>
            <person name="Brownlee C."/>
            <person name="Cock J.M."/>
            <person name="Elias M."/>
            <person name="Gladyshev V.N."/>
            <person name="Groth M."/>
            <person name="Guda C."/>
            <person name="Hadaegh A."/>
            <person name="Iglesias-Rodriguez M.D."/>
            <person name="Jenkins J."/>
            <person name="Jones B.M."/>
            <person name="Lawson T."/>
            <person name="Leese F."/>
            <person name="Lindquist E."/>
            <person name="Lobanov A."/>
            <person name="Lomsadze A."/>
            <person name="Malik S.B."/>
            <person name="Marsh M.E."/>
            <person name="Mackinder L."/>
            <person name="Mock T."/>
            <person name="Mueller-Roeber B."/>
            <person name="Pagarete A."/>
            <person name="Parker M."/>
            <person name="Probert I."/>
            <person name="Quesneville H."/>
            <person name="Raines C."/>
            <person name="Rensing S.A."/>
            <person name="Riano-Pachon D.M."/>
            <person name="Richier S."/>
            <person name="Rokitta S."/>
            <person name="Shiraiwa Y."/>
            <person name="Soanes D.M."/>
            <person name="van der Giezen M."/>
            <person name="Wahlund T.M."/>
            <person name="Williams B."/>
            <person name="Wilson W."/>
            <person name="Wolfe G."/>
            <person name="Wurch L.L."/>
        </authorList>
    </citation>
    <scope>NUCLEOTIDE SEQUENCE</scope>
</reference>
<dbReference type="InterPro" id="IPR016177">
    <property type="entry name" value="DNA-bd_dom_sf"/>
</dbReference>
<dbReference type="Gene3D" id="2.40.50.40">
    <property type="match status" value="1"/>
</dbReference>
<dbReference type="InterPro" id="IPR016197">
    <property type="entry name" value="Chromo-like_dom_sf"/>
</dbReference>
<dbReference type="GeneID" id="17273609"/>
<dbReference type="EnsemblProtists" id="EOD28064">
    <property type="protein sequence ID" value="EOD28064"/>
    <property type="gene ID" value="EMIHUDRAFT_114394"/>
</dbReference>
<dbReference type="SMART" id="SM00298">
    <property type="entry name" value="CHROMO"/>
    <property type="match status" value="1"/>
</dbReference>
<organism evidence="3 4">
    <name type="scientific">Emiliania huxleyi (strain CCMP1516)</name>
    <dbReference type="NCBI Taxonomy" id="280463"/>
    <lineage>
        <taxon>Eukaryota</taxon>
        <taxon>Haptista</taxon>
        <taxon>Haptophyta</taxon>
        <taxon>Prymnesiophyceae</taxon>
        <taxon>Isochrysidales</taxon>
        <taxon>Noelaerhabdaceae</taxon>
        <taxon>Emiliania</taxon>
    </lineage>
</organism>
<feature type="region of interest" description="Disordered" evidence="1">
    <location>
        <begin position="202"/>
        <end position="249"/>
    </location>
</feature>
<dbReference type="GO" id="GO:0003677">
    <property type="term" value="F:DNA binding"/>
    <property type="evidence" value="ECO:0007669"/>
    <property type="project" value="InterPro"/>
</dbReference>
<dbReference type="PaxDb" id="2903-EOD28064"/>
<dbReference type="InterPro" id="IPR036955">
    <property type="entry name" value="AP2/ERF_dom_sf"/>
</dbReference>
<dbReference type="KEGG" id="ehx:EMIHUDRAFT_114394"/>
<dbReference type="AlphaFoldDB" id="A0A0D3JX29"/>
<dbReference type="InterPro" id="IPR000953">
    <property type="entry name" value="Chromo/chromo_shadow_dom"/>
</dbReference>
<feature type="compositionally biased region" description="Pro residues" evidence="1">
    <location>
        <begin position="375"/>
        <end position="391"/>
    </location>
</feature>
<dbReference type="SUPFAM" id="SSF54171">
    <property type="entry name" value="DNA-binding domain"/>
    <property type="match status" value="1"/>
</dbReference>
<feature type="compositionally biased region" description="Pro residues" evidence="1">
    <location>
        <begin position="287"/>
        <end position="300"/>
    </location>
</feature>
<evidence type="ECO:0000259" key="2">
    <source>
        <dbReference type="PROSITE" id="PS50013"/>
    </source>
</evidence>
<dbReference type="Gene3D" id="3.30.730.10">
    <property type="entry name" value="AP2/ERF domain"/>
    <property type="match status" value="1"/>
</dbReference>
<evidence type="ECO:0000256" key="1">
    <source>
        <dbReference type="SAM" id="MobiDB-lite"/>
    </source>
</evidence>
<feature type="region of interest" description="Disordered" evidence="1">
    <location>
        <begin position="122"/>
        <end position="143"/>
    </location>
</feature>
<dbReference type="SUPFAM" id="SSF54160">
    <property type="entry name" value="Chromo domain-like"/>
    <property type="match status" value="1"/>
</dbReference>
<feature type="region of interest" description="Disordered" evidence="1">
    <location>
        <begin position="542"/>
        <end position="568"/>
    </location>
</feature>
<dbReference type="PROSITE" id="PS50013">
    <property type="entry name" value="CHROMO_2"/>
    <property type="match status" value="1"/>
</dbReference>
<reference evidence="3" key="2">
    <citation type="submission" date="2024-10" db="UniProtKB">
        <authorList>
            <consortium name="EnsemblProtists"/>
        </authorList>
    </citation>
    <scope>IDENTIFICATION</scope>
</reference>
<feature type="region of interest" description="Disordered" evidence="1">
    <location>
        <begin position="370"/>
        <end position="398"/>
    </location>
</feature>
<feature type="compositionally biased region" description="Low complexity" evidence="1">
    <location>
        <begin position="542"/>
        <end position="555"/>
    </location>
</feature>
<feature type="domain" description="Chromo" evidence="2">
    <location>
        <begin position="596"/>
        <end position="644"/>
    </location>
</feature>
<dbReference type="InterPro" id="IPR023780">
    <property type="entry name" value="Chromo_domain"/>
</dbReference>
<protein>
    <recommendedName>
        <fullName evidence="2">Chromo domain-containing protein</fullName>
    </recommendedName>
</protein>
<feature type="region of interest" description="Disordered" evidence="1">
    <location>
        <begin position="282"/>
        <end position="326"/>
    </location>
</feature>
<feature type="compositionally biased region" description="Low complexity" evidence="1">
    <location>
        <begin position="301"/>
        <end position="310"/>
    </location>
</feature>
<dbReference type="CDD" id="cd00024">
    <property type="entry name" value="CD_CSD"/>
    <property type="match status" value="1"/>
</dbReference>
<sequence length="742" mass="77097">MADFVLLPRDLPWERACDREDANAPQIAKLRLTLPADYPAGTVLKLPMPCACSEHTSRFTKIKAGTSVIIKWDLGICGLAAPPGADGAAAGGAEVAEATEAARPPPAGLEKGVELALAEPADATAPDPGEPQLNSELSSSELIRSERSSTGFKGVYKVSSGATPYCVQVTRKGTSVVLGRYATAEEGARAYAATPEGIADLAARDAPRPPPLPSNSELSSGELIRSERSSTGFKGVSDSGNGATPYRVSVQRGGTTVHLGRYATAEEGARVYAATPEGIADLAARDAPPPPPQPPQPPLPSNSELSSSELIRSERSSTGFKNVSKVSSSATPYRVQVYRKGTVVTLGYYSTAEEAARVYAATPEGIADLAARNAPPTPRPAKRPAPLPAVPPSSSAAASKQSSAVQLITSATNKTGFKGVYKLGSGATPYSAHVYRNGDQVVLGHFATAEEAARCYARTPEAKADLAVSAAPPVLFDGVELITSERSNSGFKCVCKLHNGATPYYAQVYRKGKNVVLGRYATAEEAALRYARSAEGKAELAARSAARSAPQASTAPRKRQKVETAIGAGGAATSTSAAASHSAASSTTAAASAAEFEVDRILSERRRPSGGVDYLVAWKGCYAPSWEPASNLADEDGAVCAALLAWCASRAAPRQGGPATEPLPPLGMPATEPLPPLGMPAVVQALEGVGLGRYAAAFEEQGYDDLRYLRTMDAAERATVAESVGMKQGHANKFVKFAFEPA</sequence>
<proteinExistence type="predicted"/>
<keyword evidence="4" id="KW-1185">Reference proteome</keyword>
<dbReference type="HOGENOM" id="CLU_409643_0_0_1"/>
<evidence type="ECO:0000313" key="3">
    <source>
        <dbReference type="EnsemblProtists" id="EOD28064"/>
    </source>
</evidence>
<dbReference type="RefSeq" id="XP_005780493.1">
    <property type="nucleotide sequence ID" value="XM_005780436.1"/>
</dbReference>
<dbReference type="Proteomes" id="UP000013827">
    <property type="component" value="Unassembled WGS sequence"/>
</dbReference>
<dbReference type="GO" id="GO:0003700">
    <property type="term" value="F:DNA-binding transcription factor activity"/>
    <property type="evidence" value="ECO:0007669"/>
    <property type="project" value="InterPro"/>
</dbReference>
<accession>A0A0D3JX29</accession>
<evidence type="ECO:0000313" key="4">
    <source>
        <dbReference type="Proteomes" id="UP000013827"/>
    </source>
</evidence>
<name>A0A0D3JX29_EMIH1</name>